<organism evidence="10 11">
    <name type="scientific">Ferrithrix thermotolerans DSM 19514</name>
    <dbReference type="NCBI Taxonomy" id="1121881"/>
    <lineage>
        <taxon>Bacteria</taxon>
        <taxon>Bacillati</taxon>
        <taxon>Actinomycetota</taxon>
        <taxon>Acidimicrobiia</taxon>
        <taxon>Acidimicrobiales</taxon>
        <taxon>Acidimicrobiaceae</taxon>
        <taxon>Ferrithrix</taxon>
    </lineage>
</organism>
<evidence type="ECO:0000256" key="4">
    <source>
        <dbReference type="ARBA" id="ARBA00022540"/>
    </source>
</evidence>
<dbReference type="InterPro" id="IPR016055">
    <property type="entry name" value="A-D-PHexomutase_a/b/a-I/II/III"/>
</dbReference>
<dbReference type="Pfam" id="PF02879">
    <property type="entry name" value="PGM_PMM_II"/>
    <property type="match status" value="1"/>
</dbReference>
<dbReference type="Pfam" id="PF02878">
    <property type="entry name" value="PGM_PMM_I"/>
    <property type="match status" value="1"/>
</dbReference>
<feature type="domain" description="EIF2B subunit epsilon/gamma LbH" evidence="9">
    <location>
        <begin position="242"/>
        <end position="344"/>
    </location>
</feature>
<comment type="similarity">
    <text evidence="2">Belongs to the phosphohexose mutase family.</text>
</comment>
<gene>
    <name evidence="10" type="ORF">SAMN02745225_00957</name>
</gene>
<dbReference type="CDD" id="cd04181">
    <property type="entry name" value="NTP_transferase"/>
    <property type="match status" value="1"/>
</dbReference>
<dbReference type="GO" id="GO:0005975">
    <property type="term" value="P:carbohydrate metabolic process"/>
    <property type="evidence" value="ECO:0007669"/>
    <property type="project" value="InterPro"/>
</dbReference>
<dbReference type="GO" id="GO:0016868">
    <property type="term" value="F:intramolecular phosphotransferase activity"/>
    <property type="evidence" value="ECO:0007669"/>
    <property type="project" value="InterPro"/>
</dbReference>
<keyword evidence="5" id="KW-0648">Protein biosynthesis</keyword>
<reference evidence="11" key="1">
    <citation type="submission" date="2016-11" db="EMBL/GenBank/DDBJ databases">
        <authorList>
            <person name="Varghese N."/>
            <person name="Submissions S."/>
        </authorList>
    </citation>
    <scope>NUCLEOTIDE SEQUENCE [LARGE SCALE GENOMIC DNA]</scope>
    <source>
        <strain evidence="11">DSM 19514</strain>
    </source>
</reference>
<evidence type="ECO:0000259" key="6">
    <source>
        <dbReference type="Pfam" id="PF00483"/>
    </source>
</evidence>
<comment type="subcellular location">
    <subcellularLocation>
        <location evidence="1">Cytoplasm</location>
        <location evidence="1">Cytosol</location>
    </subcellularLocation>
</comment>
<keyword evidence="10" id="KW-0808">Transferase</keyword>
<dbReference type="InterPro" id="IPR056764">
    <property type="entry name" value="LbH_EIF2B3/5"/>
</dbReference>
<dbReference type="Proteomes" id="UP000184295">
    <property type="component" value="Unassembled WGS sequence"/>
</dbReference>
<dbReference type="Gene3D" id="3.40.120.10">
    <property type="entry name" value="Alpha-D-Glucose-1,6-Bisphosphate, subunit A, domain 3"/>
    <property type="match status" value="3"/>
</dbReference>
<dbReference type="InterPro" id="IPR050486">
    <property type="entry name" value="Mannose-1P_guanyltransferase"/>
</dbReference>
<dbReference type="InterPro" id="IPR011004">
    <property type="entry name" value="Trimer_LpxA-like_sf"/>
</dbReference>
<dbReference type="SUPFAM" id="SSF53448">
    <property type="entry name" value="Nucleotide-diphospho-sugar transferases"/>
    <property type="match status" value="1"/>
</dbReference>
<feature type="domain" description="Alpha-D-phosphohexomutase alpha/beta/alpha" evidence="8">
    <location>
        <begin position="526"/>
        <end position="624"/>
    </location>
</feature>
<dbReference type="Gene3D" id="2.160.10.10">
    <property type="entry name" value="Hexapeptide repeat proteins"/>
    <property type="match status" value="1"/>
</dbReference>
<dbReference type="Pfam" id="PF25084">
    <property type="entry name" value="LbH_EIF2B"/>
    <property type="match status" value="1"/>
</dbReference>
<evidence type="ECO:0000256" key="3">
    <source>
        <dbReference type="ARBA" id="ARBA00022490"/>
    </source>
</evidence>
<dbReference type="STRING" id="1121881.SAMN02745225_00957"/>
<dbReference type="InterPro" id="IPR005835">
    <property type="entry name" value="NTP_transferase_dom"/>
</dbReference>
<feature type="domain" description="Alpha-D-phosphohexomutase alpha/beta/alpha" evidence="7">
    <location>
        <begin position="377"/>
        <end position="507"/>
    </location>
</feature>
<evidence type="ECO:0000259" key="8">
    <source>
        <dbReference type="Pfam" id="PF02879"/>
    </source>
</evidence>
<keyword evidence="11" id="KW-1185">Reference proteome</keyword>
<proteinExistence type="inferred from homology"/>
<keyword evidence="3" id="KW-0963">Cytoplasm</keyword>
<evidence type="ECO:0000256" key="2">
    <source>
        <dbReference type="ARBA" id="ARBA00010231"/>
    </source>
</evidence>
<evidence type="ECO:0000259" key="7">
    <source>
        <dbReference type="Pfam" id="PF02878"/>
    </source>
</evidence>
<dbReference type="AlphaFoldDB" id="A0A1M4UFY9"/>
<evidence type="ECO:0000313" key="11">
    <source>
        <dbReference type="Proteomes" id="UP000184295"/>
    </source>
</evidence>
<accession>A0A1M4UFY9</accession>
<evidence type="ECO:0000313" key="10">
    <source>
        <dbReference type="EMBL" id="SHE55649.1"/>
    </source>
</evidence>
<name>A0A1M4UFY9_9ACTN</name>
<dbReference type="InterPro" id="IPR005844">
    <property type="entry name" value="A-D-PHexomutase_a/b/a-I"/>
</dbReference>
<evidence type="ECO:0000259" key="9">
    <source>
        <dbReference type="Pfam" id="PF25084"/>
    </source>
</evidence>
<dbReference type="EMBL" id="FQUL01000010">
    <property type="protein sequence ID" value="SHE55649.1"/>
    <property type="molecule type" value="Genomic_DNA"/>
</dbReference>
<keyword evidence="4" id="KW-0396">Initiation factor</keyword>
<feature type="domain" description="Nucleotidyl transferase" evidence="6">
    <location>
        <begin position="1"/>
        <end position="228"/>
    </location>
</feature>
<dbReference type="InterPro" id="IPR029044">
    <property type="entry name" value="Nucleotide-diphossugar_trans"/>
</dbReference>
<keyword evidence="10" id="KW-0548">Nucleotidyltransferase</keyword>
<dbReference type="SUPFAM" id="SSF51161">
    <property type="entry name" value="Trimeric LpxA-like enzymes"/>
    <property type="match status" value="1"/>
</dbReference>
<dbReference type="SUPFAM" id="SSF53738">
    <property type="entry name" value="Phosphoglucomutase, first 3 domains"/>
    <property type="match status" value="2"/>
</dbReference>
<sequence length="843" mass="91784">MAGGEGTRLRPLTSTQPKPMLPMANVPMMEHIVRLLVGHGFEEVVVTVAYLSNSIRTYFGDGSEFGVKISYVSEDSPLGTAGSVGNARDLLSDRFLVISGDVLTDIDLGAALQYHDEKNATVTVVLQRVENPLEFGIVTTDNEGAVTRFLEKPSWGEVFSDTVNTGIYILEPEIFDYIPIKTVSDFSSDVFPRLLSAQRPIYGWISDGYWEDVGTLAGYLKAHRDILEGRVKVTVDGFQVRPSVYFGQGCQVHPDARVEDCVIIGPNVRVSAGAHIRRYSVLGASTRVGDDAVVENSVIADHCYLGPQSHVTGAVVGSNCDLRRGVTLEDGVVVGDDCYIGEEAIVQPFVKIYPSKNVQSRSIVNTSIVWESRAVRTLFSGSGLSGLANVDVTPEIAVRLGMALGSTLPPRSIIVASRDTSKAARMLKRAVMVGSNAVGVSVSDLEVGPTPLTRYHVRYSLATAGFRVFLGEDPDTVEIRLFDSNGAELSESEVRKIERAMAREDFRKMPSSEIGDISFPGRVVEHYSESLLDVIDVKSIRERNFRIVMDYSFGTVGLLLHSVLGKLNAEVLSFNPYAATGRAISLVREEQRNKVSRVVVESGSDLGVIFNPAGESFELIDNKGRVLIGQDFVYAMVELFALEHVPGSQFYLSVESSNKAIARARDRGIDTYFTKSSSQAMCHDVLEASGKSRSQPLHNEGRDPTSISLGLSPSGSMVLSGVVAGPDGVFNLAKVLEVLARHGRSLDEITRDVPPIFVKSAKTHTPFELKGSLMRYLLESEASEGVLLIDGIRTSDSDGGFTLIAPDPEDALTKVTVESRDERETVDKLSRAIEWVSSMLREI</sequence>
<dbReference type="Pfam" id="PF00483">
    <property type="entry name" value="NTP_transferase"/>
    <property type="match status" value="1"/>
</dbReference>
<evidence type="ECO:0000256" key="1">
    <source>
        <dbReference type="ARBA" id="ARBA00004514"/>
    </source>
</evidence>
<dbReference type="PANTHER" id="PTHR22572">
    <property type="entry name" value="SUGAR-1-PHOSPHATE GUANYL TRANSFERASE"/>
    <property type="match status" value="1"/>
</dbReference>
<evidence type="ECO:0000256" key="5">
    <source>
        <dbReference type="ARBA" id="ARBA00022917"/>
    </source>
</evidence>
<protein>
    <submittedName>
        <fullName evidence="10">Mannose-1-phosphate guanylyltransferase / phosphomannomutase</fullName>
    </submittedName>
</protein>
<dbReference type="GO" id="GO:0016779">
    <property type="term" value="F:nucleotidyltransferase activity"/>
    <property type="evidence" value="ECO:0007669"/>
    <property type="project" value="UniProtKB-KW"/>
</dbReference>
<dbReference type="InterPro" id="IPR005845">
    <property type="entry name" value="A-D-PHexomutase_a/b/a-II"/>
</dbReference>
<dbReference type="Gene3D" id="3.90.550.10">
    <property type="entry name" value="Spore Coat Polysaccharide Biosynthesis Protein SpsA, Chain A"/>
    <property type="match status" value="1"/>
</dbReference>